<dbReference type="KEGG" id="hhg:XM38_005670"/>
<name>A0A1Z3HHA4_9CYAN</name>
<gene>
    <name evidence="1" type="ORF">XM38_005670</name>
</gene>
<evidence type="ECO:0000313" key="2">
    <source>
        <dbReference type="Proteomes" id="UP000191901"/>
    </source>
</evidence>
<sequence>MAMTGVGMGFGLDIAGFGLALTLAINGVATDVKDCGGFLNRHVIKVDGFHDFAPEVVALGFRHET</sequence>
<dbReference type="AlphaFoldDB" id="A0A1Z3HHA4"/>
<proteinExistence type="predicted"/>
<dbReference type="Proteomes" id="UP000191901">
    <property type="component" value="Chromosome"/>
</dbReference>
<accession>A0A1Z3HHA4</accession>
<keyword evidence="2" id="KW-1185">Reference proteome</keyword>
<reference evidence="1 2" key="1">
    <citation type="journal article" date="2016" name="Biochim. Biophys. Acta">
        <title>Characterization of red-shifted phycobilisomes isolated from the chlorophyll f-containing cyanobacterium Halomicronema hongdechloris.</title>
        <authorList>
            <person name="Li Y."/>
            <person name="Lin Y."/>
            <person name="Garvey C.J."/>
            <person name="Birch D."/>
            <person name="Corkery R.W."/>
            <person name="Loughlin P.C."/>
            <person name="Scheer H."/>
            <person name="Willows R.D."/>
            <person name="Chen M."/>
        </authorList>
    </citation>
    <scope>NUCLEOTIDE SEQUENCE [LARGE SCALE GENOMIC DNA]</scope>
    <source>
        <strain evidence="1 2">C2206</strain>
    </source>
</reference>
<organism evidence="1 2">
    <name type="scientific">Halomicronema hongdechloris C2206</name>
    <dbReference type="NCBI Taxonomy" id="1641165"/>
    <lineage>
        <taxon>Bacteria</taxon>
        <taxon>Bacillati</taxon>
        <taxon>Cyanobacteriota</taxon>
        <taxon>Cyanophyceae</taxon>
        <taxon>Nodosilineales</taxon>
        <taxon>Nodosilineaceae</taxon>
        <taxon>Halomicronema</taxon>
    </lineage>
</organism>
<evidence type="ECO:0000313" key="1">
    <source>
        <dbReference type="EMBL" id="ASC69638.1"/>
    </source>
</evidence>
<protein>
    <submittedName>
        <fullName evidence="1">Uncharacterized protein</fullName>
    </submittedName>
</protein>
<dbReference type="EMBL" id="CP021983">
    <property type="protein sequence ID" value="ASC69638.1"/>
    <property type="molecule type" value="Genomic_DNA"/>
</dbReference>